<keyword evidence="3" id="KW-1185">Reference proteome</keyword>
<dbReference type="EMBL" id="AP025628">
    <property type="protein sequence ID" value="BDG61689.1"/>
    <property type="molecule type" value="Genomic_DNA"/>
</dbReference>
<reference evidence="2" key="1">
    <citation type="submission" date="2022-03" db="EMBL/GenBank/DDBJ databases">
        <title>Complete genome sequence of Caldinitratiruptor microaerophilus.</title>
        <authorList>
            <person name="Mukaiyama R."/>
            <person name="Nishiyama T."/>
            <person name="Ueda K."/>
        </authorList>
    </citation>
    <scope>NUCLEOTIDE SEQUENCE</scope>
    <source>
        <strain evidence="2">JCM 16183</strain>
    </source>
</reference>
<gene>
    <name evidence="2" type="ORF">caldi_27790</name>
</gene>
<dbReference type="KEGG" id="cmic:caldi_27790"/>
<sequence>MDADRSGPAGGQQEIRPGPVRPESRHDPDEIVCIAVDKVFDYCFDETTVTRCIPLEGQPHGTPVSCALRTQEATCRIVGNPEYTDGGMANVNVVVTVPATVRVGECHEFTITFPVFRSLQLCIPEGTRLGCEVTGTCFCDLIDANADERSEELCCVANLCVVLHTTARVRLLVPSYGFCAPGPCRDAPCSRPQGHPAGCEE</sequence>
<feature type="region of interest" description="Disordered" evidence="1">
    <location>
        <begin position="1"/>
        <end position="26"/>
    </location>
</feature>
<proteinExistence type="predicted"/>
<dbReference type="AlphaFoldDB" id="A0AA35CNE9"/>
<evidence type="ECO:0000313" key="3">
    <source>
        <dbReference type="Proteomes" id="UP001163687"/>
    </source>
</evidence>
<accession>A0AA35CNE9</accession>
<dbReference type="Proteomes" id="UP001163687">
    <property type="component" value="Chromosome"/>
</dbReference>
<protein>
    <submittedName>
        <fullName evidence="2">Uncharacterized protein</fullName>
    </submittedName>
</protein>
<evidence type="ECO:0000313" key="2">
    <source>
        <dbReference type="EMBL" id="BDG61689.1"/>
    </source>
</evidence>
<name>A0AA35CNE9_9FIRM</name>
<dbReference type="RefSeq" id="WP_264842320.1">
    <property type="nucleotide sequence ID" value="NZ_AP025628.1"/>
</dbReference>
<evidence type="ECO:0000256" key="1">
    <source>
        <dbReference type="SAM" id="MobiDB-lite"/>
    </source>
</evidence>
<organism evidence="2 3">
    <name type="scientific">Caldinitratiruptor microaerophilus</name>
    <dbReference type="NCBI Taxonomy" id="671077"/>
    <lineage>
        <taxon>Bacteria</taxon>
        <taxon>Bacillati</taxon>
        <taxon>Bacillota</taxon>
        <taxon>Clostridia</taxon>
        <taxon>Eubacteriales</taxon>
        <taxon>Symbiobacteriaceae</taxon>
        <taxon>Caldinitratiruptor</taxon>
    </lineage>
</organism>